<evidence type="ECO:0000313" key="3">
    <source>
        <dbReference type="EMBL" id="OHA92892.1"/>
    </source>
</evidence>
<sequence>MWILYALGSAIFAAMVAVLGKIGLKDIDSTFATTIRAIIMAIFLFLVALLLGKFKGFSLASFGTKAWLFVALSGIAGALSWLCYFFALKYGPTTAVAAIDKLSIVFVAILATLFLAESITAYKIIGVLFIALGAFLTVLK</sequence>
<dbReference type="Gene3D" id="1.10.3730.20">
    <property type="match status" value="1"/>
</dbReference>
<comment type="caution">
    <text evidence="3">The sequence shown here is derived from an EMBL/GenBank/DDBJ whole genome shotgun (WGS) entry which is preliminary data.</text>
</comment>
<dbReference type="GO" id="GO:0016020">
    <property type="term" value="C:membrane"/>
    <property type="evidence" value="ECO:0007669"/>
    <property type="project" value="InterPro"/>
</dbReference>
<feature type="transmembrane region" description="Helical" evidence="1">
    <location>
        <begin position="6"/>
        <end position="24"/>
    </location>
</feature>
<keyword evidence="1" id="KW-0812">Transmembrane</keyword>
<dbReference type="InterPro" id="IPR000620">
    <property type="entry name" value="EamA_dom"/>
</dbReference>
<evidence type="ECO:0000259" key="2">
    <source>
        <dbReference type="Pfam" id="PF00892"/>
    </source>
</evidence>
<protein>
    <recommendedName>
        <fullName evidence="2">EamA domain-containing protein</fullName>
    </recommendedName>
</protein>
<name>A0A1G2T6U4_9BACT</name>
<feature type="domain" description="EamA" evidence="2">
    <location>
        <begin position="1"/>
        <end position="138"/>
    </location>
</feature>
<keyword evidence="1" id="KW-1133">Transmembrane helix</keyword>
<feature type="transmembrane region" description="Helical" evidence="1">
    <location>
        <begin position="121"/>
        <end position="139"/>
    </location>
</feature>
<dbReference type="Pfam" id="PF00892">
    <property type="entry name" value="EamA"/>
    <property type="match status" value="1"/>
</dbReference>
<accession>A0A1G2T6U4</accession>
<feature type="transmembrane region" description="Helical" evidence="1">
    <location>
        <begin position="66"/>
        <end position="88"/>
    </location>
</feature>
<dbReference type="PANTHER" id="PTHR22911">
    <property type="entry name" value="ACYL-MALONYL CONDENSING ENZYME-RELATED"/>
    <property type="match status" value="1"/>
</dbReference>
<evidence type="ECO:0000313" key="4">
    <source>
        <dbReference type="Proteomes" id="UP000179264"/>
    </source>
</evidence>
<dbReference type="EMBL" id="MHVL01000032">
    <property type="protein sequence ID" value="OHA92892.1"/>
    <property type="molecule type" value="Genomic_DNA"/>
</dbReference>
<proteinExistence type="predicted"/>
<dbReference type="AlphaFoldDB" id="A0A1G2T6U4"/>
<organism evidence="3 4">
    <name type="scientific">Candidatus Zambryskibacteria bacterium RIFCSPHIGHO2_02_38_10.5</name>
    <dbReference type="NCBI Taxonomy" id="1802742"/>
    <lineage>
        <taxon>Bacteria</taxon>
        <taxon>Candidatus Zambryskiibacteriota</taxon>
    </lineage>
</organism>
<dbReference type="InterPro" id="IPR037185">
    <property type="entry name" value="EmrE-like"/>
</dbReference>
<gene>
    <name evidence="3" type="ORF">A2W58_00035</name>
</gene>
<reference evidence="3 4" key="1">
    <citation type="journal article" date="2016" name="Nat. Commun.">
        <title>Thousands of microbial genomes shed light on interconnected biogeochemical processes in an aquifer system.</title>
        <authorList>
            <person name="Anantharaman K."/>
            <person name="Brown C.T."/>
            <person name="Hug L.A."/>
            <person name="Sharon I."/>
            <person name="Castelle C.J."/>
            <person name="Probst A.J."/>
            <person name="Thomas B.C."/>
            <person name="Singh A."/>
            <person name="Wilkins M.J."/>
            <person name="Karaoz U."/>
            <person name="Brodie E.L."/>
            <person name="Williams K.H."/>
            <person name="Hubbard S.S."/>
            <person name="Banfield J.F."/>
        </authorList>
    </citation>
    <scope>NUCLEOTIDE SEQUENCE [LARGE SCALE GENOMIC DNA]</scope>
</reference>
<feature type="transmembrane region" description="Helical" evidence="1">
    <location>
        <begin position="36"/>
        <end position="54"/>
    </location>
</feature>
<evidence type="ECO:0000256" key="1">
    <source>
        <dbReference type="SAM" id="Phobius"/>
    </source>
</evidence>
<dbReference type="Proteomes" id="UP000179264">
    <property type="component" value="Unassembled WGS sequence"/>
</dbReference>
<dbReference type="SUPFAM" id="SSF103481">
    <property type="entry name" value="Multidrug resistance efflux transporter EmrE"/>
    <property type="match status" value="1"/>
</dbReference>
<feature type="transmembrane region" description="Helical" evidence="1">
    <location>
        <begin position="95"/>
        <end position="115"/>
    </location>
</feature>
<keyword evidence="1" id="KW-0472">Membrane</keyword>
<dbReference type="PANTHER" id="PTHR22911:SF137">
    <property type="entry name" value="SOLUTE CARRIER FAMILY 35 MEMBER G2-RELATED"/>
    <property type="match status" value="1"/>
</dbReference>